<keyword evidence="1" id="KW-0051">Antiviral defense</keyword>
<dbReference type="OrthoDB" id="5704083at2"/>
<evidence type="ECO:0000256" key="1">
    <source>
        <dbReference type="ARBA" id="ARBA00023118"/>
    </source>
</evidence>
<organism evidence="2 3">
    <name type="scientific">Thiohalobacter thiocyanaticus</name>
    <dbReference type="NCBI Taxonomy" id="585455"/>
    <lineage>
        <taxon>Bacteria</taxon>
        <taxon>Pseudomonadati</taxon>
        <taxon>Pseudomonadota</taxon>
        <taxon>Gammaproteobacteria</taxon>
        <taxon>Thiohalobacterales</taxon>
        <taxon>Thiohalobacteraceae</taxon>
        <taxon>Thiohalobacter</taxon>
    </lineage>
</organism>
<dbReference type="EMBL" id="AP018052">
    <property type="protein sequence ID" value="BAZ95174.1"/>
    <property type="molecule type" value="Genomic_DNA"/>
</dbReference>
<evidence type="ECO:0000313" key="2">
    <source>
        <dbReference type="EMBL" id="BAZ95174.1"/>
    </source>
</evidence>
<dbReference type="KEGG" id="ttc:FOKN1_2814"/>
<dbReference type="AlphaFoldDB" id="A0A1Z4VVG1"/>
<dbReference type="GO" id="GO:0003723">
    <property type="term" value="F:RNA binding"/>
    <property type="evidence" value="ECO:0007669"/>
    <property type="project" value="InterPro"/>
</dbReference>
<protein>
    <submittedName>
        <fullName evidence="2">CRISPR-associated protein Cas5/CasD, subtype TIGR01868</fullName>
    </submittedName>
</protein>
<dbReference type="NCBIfam" id="TIGR02593">
    <property type="entry name" value="CRISPR_cas5"/>
    <property type="match status" value="1"/>
</dbReference>
<dbReference type="Pfam" id="PF09704">
    <property type="entry name" value="Cas_Cas5d"/>
    <property type="match status" value="1"/>
</dbReference>
<dbReference type="InterPro" id="IPR021124">
    <property type="entry name" value="CRISPR-assoc_prot_Cas5"/>
</dbReference>
<dbReference type="RefSeq" id="WP_096367185.1">
    <property type="nucleotide sequence ID" value="NZ_AP018052.1"/>
</dbReference>
<reference evidence="2 3" key="1">
    <citation type="submission" date="2017-05" db="EMBL/GenBank/DDBJ databases">
        <title>Thiocyanate degradation by Thiohalobacter thiocyanaticus FOKN1.</title>
        <authorList>
            <person name="Oshiki M."/>
            <person name="Fukushima T."/>
            <person name="Kawano S."/>
            <person name="Nakagawa J."/>
        </authorList>
    </citation>
    <scope>NUCLEOTIDE SEQUENCE [LARGE SCALE GENOMIC DNA]</scope>
    <source>
        <strain evidence="2 3">FOKN1</strain>
    </source>
</reference>
<dbReference type="GO" id="GO:0051607">
    <property type="term" value="P:defense response to virus"/>
    <property type="evidence" value="ECO:0007669"/>
    <property type="project" value="UniProtKB-KW"/>
</dbReference>
<dbReference type="CDD" id="cd09756">
    <property type="entry name" value="Cas5_I-E"/>
    <property type="match status" value="1"/>
</dbReference>
<sequence>MSEYLLLRLYGPLASWGETAVGEVRPSAAWPGRSAIIGLLAAALGIRRDEEARQRELASSLGLAVCVERSGELLRDYHTVQVPPERRGVVYRTRRDELGADRVNTLLSQRDYRTDALYTVALWRTEESPAPTLAQLEEALRRPHFTLYLGRKACPPALPLAPHIVTAANLREAFDRASFPQEPILDLLPESEERIFAWEATDAPGMEALHISPRRDEPTSRRRWQFGERDEYYRSEQMATTGRGE</sequence>
<gene>
    <name evidence="2" type="ORF">FOKN1_2814</name>
</gene>
<dbReference type="Gene3D" id="3.30.70.2660">
    <property type="match status" value="1"/>
</dbReference>
<keyword evidence="3" id="KW-1185">Reference proteome</keyword>
<dbReference type="InterPro" id="IPR013422">
    <property type="entry name" value="CRISPR-assoc_prot_Cas5_N"/>
</dbReference>
<accession>A0A1Z4VVG1</accession>
<dbReference type="Proteomes" id="UP000218765">
    <property type="component" value="Chromosome"/>
</dbReference>
<dbReference type="NCBIfam" id="TIGR01868">
    <property type="entry name" value="casD_Cas5e"/>
    <property type="match status" value="1"/>
</dbReference>
<dbReference type="InterPro" id="IPR010147">
    <property type="entry name" value="CRISPR-assoc_prot_CasD"/>
</dbReference>
<dbReference type="GO" id="GO:0043571">
    <property type="term" value="P:maintenance of CRISPR repeat elements"/>
    <property type="evidence" value="ECO:0007669"/>
    <property type="project" value="InterPro"/>
</dbReference>
<proteinExistence type="predicted"/>
<name>A0A1Z4VVG1_9GAMM</name>
<evidence type="ECO:0000313" key="3">
    <source>
        <dbReference type="Proteomes" id="UP000218765"/>
    </source>
</evidence>